<dbReference type="Proteomes" id="UP000198386">
    <property type="component" value="Unassembled WGS sequence"/>
</dbReference>
<feature type="region of interest" description="Disordered" evidence="4">
    <location>
        <begin position="17"/>
        <end position="77"/>
    </location>
</feature>
<dbReference type="AlphaFoldDB" id="A0A238ZJ48"/>
<sequence>MGNRPFLPYRVCPAPPETHAFTSRTGRRPHPVGKGSGGVHRPFTDRPGTGHLGCLPSLPVGSSRARRPVRSPLAKGTELKLSTRSRAAVLSTTLAGTLALAACGAANESESASGGSGGGSDSSAAELSGDLVGAGASSQQAAMEAWQAGFEGEHPEVQFSYDPVGSGGGREQFIAGSTDFAGSDAALDEEELAAAQERCGGGEVFELPNYISPIAVVFNLEGVEELDLSPATIARIFAGQITTWNDPAIAQENPDAQLPDTPITPVHRGDDSGTTDNFTDYLFQTAGDVWTSEPDGVWPLPGGEAANGTSGVVEVVTSTAGAVTYADASRAGDLGVVNVGVGDEFVAPSAEAAAAVVENSPAVEGRGEYDFAIEVNRQTEGSGEYPIVLVSYHIGCLRYDDQSTADNVQAFMSYVISEDGQQTAAENAGNAPISDTLREQAQTAVDAINAG</sequence>
<gene>
    <name evidence="6" type="ORF">SAMN04488107_0127</name>
</gene>
<protein>
    <submittedName>
        <fullName evidence="6">Phosphate ABC transporter substrate-binding protein, PhoT family</fullName>
    </submittedName>
</protein>
<dbReference type="GO" id="GO:0043190">
    <property type="term" value="C:ATP-binding cassette (ABC) transporter complex"/>
    <property type="evidence" value="ECO:0007669"/>
    <property type="project" value="InterPro"/>
</dbReference>
<proteinExistence type="inferred from homology"/>
<name>A0A238ZJ48_9ACTN</name>
<reference evidence="7" key="1">
    <citation type="submission" date="2017-06" db="EMBL/GenBank/DDBJ databases">
        <authorList>
            <person name="Varghese N."/>
            <person name="Submissions S."/>
        </authorList>
    </citation>
    <scope>NUCLEOTIDE SEQUENCE [LARGE SCALE GENOMIC DNA]</scope>
    <source>
        <strain evidence="7">DSM 45423</strain>
    </source>
</reference>
<feature type="region of interest" description="Disordered" evidence="4">
    <location>
        <begin position="108"/>
        <end position="127"/>
    </location>
</feature>
<evidence type="ECO:0000259" key="5">
    <source>
        <dbReference type="Pfam" id="PF12849"/>
    </source>
</evidence>
<evidence type="ECO:0000313" key="6">
    <source>
        <dbReference type="EMBL" id="SNR83280.1"/>
    </source>
</evidence>
<keyword evidence="3" id="KW-0592">Phosphate transport</keyword>
<dbReference type="SUPFAM" id="SSF53850">
    <property type="entry name" value="Periplasmic binding protein-like II"/>
    <property type="match status" value="1"/>
</dbReference>
<dbReference type="InterPro" id="IPR024370">
    <property type="entry name" value="PBP_domain"/>
</dbReference>
<dbReference type="GO" id="GO:0042301">
    <property type="term" value="F:phosphate ion binding"/>
    <property type="evidence" value="ECO:0007669"/>
    <property type="project" value="InterPro"/>
</dbReference>
<dbReference type="InterPro" id="IPR050962">
    <property type="entry name" value="Phosphate-bind_PstS"/>
</dbReference>
<dbReference type="PANTHER" id="PTHR42996:SF1">
    <property type="entry name" value="PHOSPHATE-BINDING PROTEIN PSTS"/>
    <property type="match status" value="1"/>
</dbReference>
<keyword evidence="7" id="KW-1185">Reference proteome</keyword>
<dbReference type="Gene3D" id="3.40.190.10">
    <property type="entry name" value="Periplasmic binding protein-like II"/>
    <property type="match status" value="2"/>
</dbReference>
<evidence type="ECO:0000313" key="7">
    <source>
        <dbReference type="Proteomes" id="UP000198386"/>
    </source>
</evidence>
<dbReference type="NCBIfam" id="TIGR00975">
    <property type="entry name" value="3a0107s03"/>
    <property type="match status" value="1"/>
</dbReference>
<keyword evidence="2" id="KW-0813">Transport</keyword>
<dbReference type="PANTHER" id="PTHR42996">
    <property type="entry name" value="PHOSPHATE-BINDING PROTEIN PSTS"/>
    <property type="match status" value="1"/>
</dbReference>
<feature type="domain" description="PBP" evidence="5">
    <location>
        <begin position="125"/>
        <end position="418"/>
    </location>
</feature>
<accession>A0A238ZJ48</accession>
<dbReference type="EMBL" id="FZOH01000001">
    <property type="protein sequence ID" value="SNR83280.1"/>
    <property type="molecule type" value="Genomic_DNA"/>
</dbReference>
<evidence type="ECO:0000256" key="1">
    <source>
        <dbReference type="ARBA" id="ARBA00008725"/>
    </source>
</evidence>
<evidence type="ECO:0000256" key="4">
    <source>
        <dbReference type="SAM" id="MobiDB-lite"/>
    </source>
</evidence>
<dbReference type="Pfam" id="PF12849">
    <property type="entry name" value="PBP_like_2"/>
    <property type="match status" value="1"/>
</dbReference>
<dbReference type="GO" id="GO:0035435">
    <property type="term" value="P:phosphate ion transmembrane transport"/>
    <property type="evidence" value="ECO:0007669"/>
    <property type="project" value="InterPro"/>
</dbReference>
<evidence type="ECO:0000256" key="3">
    <source>
        <dbReference type="ARBA" id="ARBA00022592"/>
    </source>
</evidence>
<dbReference type="InterPro" id="IPR005673">
    <property type="entry name" value="ABC_phos-bd_PstS"/>
</dbReference>
<dbReference type="CDD" id="cd13565">
    <property type="entry name" value="PBP2_PstS"/>
    <property type="match status" value="1"/>
</dbReference>
<organism evidence="6 7">
    <name type="scientific">Geodermatophilus saharensis</name>
    <dbReference type="NCBI Taxonomy" id="1137994"/>
    <lineage>
        <taxon>Bacteria</taxon>
        <taxon>Bacillati</taxon>
        <taxon>Actinomycetota</taxon>
        <taxon>Actinomycetes</taxon>
        <taxon>Geodermatophilales</taxon>
        <taxon>Geodermatophilaceae</taxon>
        <taxon>Geodermatophilus</taxon>
    </lineage>
</organism>
<evidence type="ECO:0000256" key="2">
    <source>
        <dbReference type="ARBA" id="ARBA00022448"/>
    </source>
</evidence>
<comment type="similarity">
    <text evidence="1">Belongs to the PstS family.</text>
</comment>